<dbReference type="EMBL" id="CAJJDN010000097">
    <property type="protein sequence ID" value="CAD8111057.1"/>
    <property type="molecule type" value="Genomic_DNA"/>
</dbReference>
<dbReference type="AlphaFoldDB" id="A0A8S1Q7D3"/>
<sequence>MKYIFKLNFNYIEWCWLPVPITFSIQENSTSFSLTQLPQEAQKIKLYVCLLAGDCKTGGSLVTWSLYTRKDIIKISGLPYSQNAWNINSLNCSLKLDERKIIQISRQGNYPNSINFGITVEVLGYK</sequence>
<reference evidence="1" key="1">
    <citation type="submission" date="2021-01" db="EMBL/GenBank/DDBJ databases">
        <authorList>
            <consortium name="Genoscope - CEA"/>
            <person name="William W."/>
        </authorList>
    </citation>
    <scope>NUCLEOTIDE SEQUENCE</scope>
</reference>
<dbReference type="Proteomes" id="UP000692954">
    <property type="component" value="Unassembled WGS sequence"/>
</dbReference>
<protein>
    <submittedName>
        <fullName evidence="1">Uncharacterized protein</fullName>
    </submittedName>
</protein>
<accession>A0A8S1Q7D3</accession>
<evidence type="ECO:0000313" key="2">
    <source>
        <dbReference type="Proteomes" id="UP000692954"/>
    </source>
</evidence>
<proteinExistence type="predicted"/>
<gene>
    <name evidence="1" type="ORF">PSON_ATCC_30995.1.T0970098</name>
</gene>
<comment type="caution">
    <text evidence="1">The sequence shown here is derived from an EMBL/GenBank/DDBJ whole genome shotgun (WGS) entry which is preliminary data.</text>
</comment>
<evidence type="ECO:0000313" key="1">
    <source>
        <dbReference type="EMBL" id="CAD8111057.1"/>
    </source>
</evidence>
<organism evidence="1 2">
    <name type="scientific">Paramecium sonneborni</name>
    <dbReference type="NCBI Taxonomy" id="65129"/>
    <lineage>
        <taxon>Eukaryota</taxon>
        <taxon>Sar</taxon>
        <taxon>Alveolata</taxon>
        <taxon>Ciliophora</taxon>
        <taxon>Intramacronucleata</taxon>
        <taxon>Oligohymenophorea</taxon>
        <taxon>Peniculida</taxon>
        <taxon>Parameciidae</taxon>
        <taxon>Paramecium</taxon>
    </lineage>
</organism>
<keyword evidence="2" id="KW-1185">Reference proteome</keyword>
<name>A0A8S1Q7D3_9CILI</name>